<sequence length="136" mass="15540">MSSTHVAELMRTRDSWLYAMAHCTRWVMAHEKAMDRCLAVQDYSALRAFTRLRDSYLEKLKGCERALDVLNGALRDADLPPSPASDLVDPACEGAFQWGGGILYTMKAAERRFVNFLSPMPNKEMRKVKEREKKVL</sequence>
<evidence type="ECO:0008006" key="3">
    <source>
        <dbReference type="Google" id="ProtNLM"/>
    </source>
</evidence>
<name>A0ABQ7FYA8_DUNSA</name>
<dbReference type="EMBL" id="MU070527">
    <property type="protein sequence ID" value="KAF5827338.1"/>
    <property type="molecule type" value="Genomic_DNA"/>
</dbReference>
<reference evidence="1" key="1">
    <citation type="submission" date="2017-08" db="EMBL/GenBank/DDBJ databases">
        <authorList>
            <person name="Polle J.E."/>
            <person name="Barry K."/>
            <person name="Cushman J."/>
            <person name="Schmutz J."/>
            <person name="Tran D."/>
            <person name="Hathwaick L.T."/>
            <person name="Yim W.C."/>
            <person name="Jenkins J."/>
            <person name="Mckie-Krisberg Z.M."/>
            <person name="Prochnik S."/>
            <person name="Lindquist E."/>
            <person name="Dockter R.B."/>
            <person name="Adam C."/>
            <person name="Molina H."/>
            <person name="Bunkerborg J."/>
            <person name="Jin E."/>
            <person name="Buchheim M."/>
            <person name="Magnuson J."/>
        </authorList>
    </citation>
    <scope>NUCLEOTIDE SEQUENCE</scope>
    <source>
        <strain evidence="1">CCAP 19/18</strain>
    </source>
</reference>
<accession>A0ABQ7FYA8</accession>
<evidence type="ECO:0000313" key="2">
    <source>
        <dbReference type="Proteomes" id="UP000815325"/>
    </source>
</evidence>
<protein>
    <recommendedName>
        <fullName evidence="3">KIF-binding protein</fullName>
    </recommendedName>
</protein>
<proteinExistence type="predicted"/>
<keyword evidence="2" id="KW-1185">Reference proteome</keyword>
<evidence type="ECO:0000313" key="1">
    <source>
        <dbReference type="EMBL" id="KAF5827338.1"/>
    </source>
</evidence>
<gene>
    <name evidence="1" type="ORF">DUNSADRAFT_847</name>
</gene>
<comment type="caution">
    <text evidence="1">The sequence shown here is derived from an EMBL/GenBank/DDBJ whole genome shotgun (WGS) entry which is preliminary data.</text>
</comment>
<dbReference type="Proteomes" id="UP000815325">
    <property type="component" value="Unassembled WGS sequence"/>
</dbReference>
<organism evidence="1 2">
    <name type="scientific">Dunaliella salina</name>
    <name type="common">Green alga</name>
    <name type="synonym">Protococcus salinus</name>
    <dbReference type="NCBI Taxonomy" id="3046"/>
    <lineage>
        <taxon>Eukaryota</taxon>
        <taxon>Viridiplantae</taxon>
        <taxon>Chlorophyta</taxon>
        <taxon>core chlorophytes</taxon>
        <taxon>Chlorophyceae</taxon>
        <taxon>CS clade</taxon>
        <taxon>Chlamydomonadales</taxon>
        <taxon>Dunaliellaceae</taxon>
        <taxon>Dunaliella</taxon>
    </lineage>
</organism>